<dbReference type="AlphaFoldDB" id="A0A9Q0KU82"/>
<dbReference type="Proteomes" id="UP001141806">
    <property type="component" value="Unassembled WGS sequence"/>
</dbReference>
<gene>
    <name evidence="2" type="ORF">NE237_001926</name>
</gene>
<keyword evidence="3" id="KW-1185">Reference proteome</keyword>
<sequence>MRPNSGLVRDTQCVHYAERRVSMHGTRMEMHGCCFWDPALLIVGICFRQTCGYCAFRMCSIEFIAPIRMDGNVIGNSSIVVGLCYKERVIFILLPFFSLFLHMVDSGYLLHGIRNPLVDSYRNEWILEGY</sequence>
<proteinExistence type="predicted"/>
<evidence type="ECO:0000313" key="2">
    <source>
        <dbReference type="EMBL" id="KAJ4976820.1"/>
    </source>
</evidence>
<name>A0A9Q0KU82_9MAGN</name>
<reference evidence="2" key="1">
    <citation type="journal article" date="2023" name="Plant J.">
        <title>The genome of the king protea, Protea cynaroides.</title>
        <authorList>
            <person name="Chang J."/>
            <person name="Duong T.A."/>
            <person name="Schoeman C."/>
            <person name="Ma X."/>
            <person name="Roodt D."/>
            <person name="Barker N."/>
            <person name="Li Z."/>
            <person name="Van de Peer Y."/>
            <person name="Mizrachi E."/>
        </authorList>
    </citation>
    <scope>NUCLEOTIDE SEQUENCE</scope>
    <source>
        <tissue evidence="2">Young leaves</tissue>
    </source>
</reference>
<keyword evidence="1" id="KW-1133">Transmembrane helix</keyword>
<protein>
    <submittedName>
        <fullName evidence="2">Uncharacterized protein</fullName>
    </submittedName>
</protein>
<keyword evidence="1" id="KW-0472">Membrane</keyword>
<keyword evidence="1" id="KW-0812">Transmembrane</keyword>
<comment type="caution">
    <text evidence="2">The sequence shown here is derived from an EMBL/GenBank/DDBJ whole genome shotgun (WGS) entry which is preliminary data.</text>
</comment>
<dbReference type="EMBL" id="JAMYWD010000003">
    <property type="protein sequence ID" value="KAJ4976820.1"/>
    <property type="molecule type" value="Genomic_DNA"/>
</dbReference>
<evidence type="ECO:0000256" key="1">
    <source>
        <dbReference type="SAM" id="Phobius"/>
    </source>
</evidence>
<feature type="transmembrane region" description="Helical" evidence="1">
    <location>
        <begin position="89"/>
        <end position="110"/>
    </location>
</feature>
<organism evidence="2 3">
    <name type="scientific">Protea cynaroides</name>
    <dbReference type="NCBI Taxonomy" id="273540"/>
    <lineage>
        <taxon>Eukaryota</taxon>
        <taxon>Viridiplantae</taxon>
        <taxon>Streptophyta</taxon>
        <taxon>Embryophyta</taxon>
        <taxon>Tracheophyta</taxon>
        <taxon>Spermatophyta</taxon>
        <taxon>Magnoliopsida</taxon>
        <taxon>Proteales</taxon>
        <taxon>Proteaceae</taxon>
        <taxon>Protea</taxon>
    </lineage>
</organism>
<evidence type="ECO:0000313" key="3">
    <source>
        <dbReference type="Proteomes" id="UP001141806"/>
    </source>
</evidence>
<accession>A0A9Q0KU82</accession>